<name>A0A261RG58_9BORD</name>
<protein>
    <recommendedName>
        <fullName evidence="3">Phage tail assembly chaperone</fullName>
    </recommendedName>
</protein>
<organism evidence="1 2">
    <name type="scientific">Bordetella genomosp. 9</name>
    <dbReference type="NCBI Taxonomy" id="1416803"/>
    <lineage>
        <taxon>Bacteria</taxon>
        <taxon>Pseudomonadati</taxon>
        <taxon>Pseudomonadota</taxon>
        <taxon>Betaproteobacteria</taxon>
        <taxon>Burkholderiales</taxon>
        <taxon>Alcaligenaceae</taxon>
        <taxon>Bordetella</taxon>
    </lineage>
</organism>
<dbReference type="EMBL" id="NEVJ01000002">
    <property type="protein sequence ID" value="OZI23620.1"/>
    <property type="molecule type" value="Genomic_DNA"/>
</dbReference>
<sequence>MAGKIKFTLTPQPTFKHKVPMPIPGAGFAEVEITFKHRSKAEFKEFMERAKEQDDDVALVMDVASGWELQEPFDQEHVGKLVDSYVGAARAIFTAYVDELIKARVGN</sequence>
<dbReference type="OrthoDB" id="8686982at2"/>
<evidence type="ECO:0000313" key="1">
    <source>
        <dbReference type="EMBL" id="OZI23620.1"/>
    </source>
</evidence>
<gene>
    <name evidence="1" type="ORF">CAL26_09265</name>
</gene>
<comment type="caution">
    <text evidence="1">The sequence shown here is derived from an EMBL/GenBank/DDBJ whole genome shotgun (WGS) entry which is preliminary data.</text>
</comment>
<evidence type="ECO:0008006" key="3">
    <source>
        <dbReference type="Google" id="ProtNLM"/>
    </source>
</evidence>
<keyword evidence="2" id="KW-1185">Reference proteome</keyword>
<dbReference type="RefSeq" id="WP_094846590.1">
    <property type="nucleotide sequence ID" value="NZ_NEVJ01000002.1"/>
</dbReference>
<accession>A0A261RG58</accession>
<dbReference type="AlphaFoldDB" id="A0A261RG58"/>
<proteinExistence type="predicted"/>
<evidence type="ECO:0000313" key="2">
    <source>
        <dbReference type="Proteomes" id="UP000216857"/>
    </source>
</evidence>
<dbReference type="InterPro" id="IPR014859">
    <property type="entry name" value="Phage_TAC_4"/>
</dbReference>
<dbReference type="Proteomes" id="UP000216857">
    <property type="component" value="Unassembled WGS sequence"/>
</dbReference>
<reference evidence="1" key="1">
    <citation type="submission" date="2017-05" db="EMBL/GenBank/DDBJ databases">
        <title>Complete and WGS of Bordetella genogroups.</title>
        <authorList>
            <person name="Spilker T."/>
            <person name="Lipuma J."/>
        </authorList>
    </citation>
    <scope>NUCLEOTIDE SEQUENCE</scope>
    <source>
        <strain evidence="1">AU21707</strain>
    </source>
</reference>
<dbReference type="Pfam" id="PF08748">
    <property type="entry name" value="Phage_TAC_4"/>
    <property type="match status" value="1"/>
</dbReference>